<protein>
    <recommendedName>
        <fullName evidence="8">Matrixin</fullName>
    </recommendedName>
</protein>
<keyword evidence="4" id="KW-0106">Calcium</keyword>
<organism evidence="6 7">
    <name type="scientific">Haloferax marinum</name>
    <dbReference type="NCBI Taxonomy" id="2666143"/>
    <lineage>
        <taxon>Archaea</taxon>
        <taxon>Methanobacteriati</taxon>
        <taxon>Methanobacteriota</taxon>
        <taxon>Stenosarchaea group</taxon>
        <taxon>Halobacteria</taxon>
        <taxon>Halobacteriales</taxon>
        <taxon>Haloferacaceae</taxon>
        <taxon>Haloferax</taxon>
    </lineage>
</organism>
<comment type="subcellular location">
    <subcellularLocation>
        <location evidence="1">Secreted</location>
    </subcellularLocation>
</comment>
<dbReference type="AlphaFoldDB" id="A0A6A8G9M9"/>
<dbReference type="RefSeq" id="WP_151111903.1">
    <property type="nucleotide sequence ID" value="NZ_WKJQ01000001.1"/>
</dbReference>
<keyword evidence="7" id="KW-1185">Reference proteome</keyword>
<name>A0A6A8G9M9_9EURY</name>
<dbReference type="PANTHER" id="PTHR37467">
    <property type="entry name" value="EXPORTED CALCIUM-BINDING GLYCOPROTEIN-RELATED"/>
    <property type="match status" value="1"/>
</dbReference>
<dbReference type="PANTHER" id="PTHR37467:SF1">
    <property type="entry name" value="EXPORTED CALCIUM-BINDING GLYCOPROTEIN"/>
    <property type="match status" value="1"/>
</dbReference>
<gene>
    <name evidence="6" type="ORF">GJR99_10475</name>
</gene>
<dbReference type="SUPFAM" id="SSF55486">
    <property type="entry name" value="Metalloproteases ('zincins'), catalytic domain"/>
    <property type="match status" value="1"/>
</dbReference>
<reference evidence="6 7" key="1">
    <citation type="submission" date="2019-11" db="EMBL/GenBank/DDBJ databases">
        <title>Whole genome sequence of Haloferax sp. MBLA0078.</title>
        <authorList>
            <person name="Seo M.-J."/>
            <person name="Cho E.-S."/>
        </authorList>
    </citation>
    <scope>NUCLEOTIDE SEQUENCE [LARGE SCALE GENOMIC DNA]</scope>
    <source>
        <strain evidence="6 7">MBLA0078</strain>
    </source>
</reference>
<keyword evidence="2" id="KW-0964">Secreted</keyword>
<dbReference type="InterPro" id="IPR028974">
    <property type="entry name" value="TSP_type-3_rpt"/>
</dbReference>
<evidence type="ECO:0000256" key="4">
    <source>
        <dbReference type="ARBA" id="ARBA00022837"/>
    </source>
</evidence>
<dbReference type="SUPFAM" id="SSF103647">
    <property type="entry name" value="TSP type-3 repeat"/>
    <property type="match status" value="1"/>
</dbReference>
<feature type="compositionally biased region" description="Basic and acidic residues" evidence="5">
    <location>
        <begin position="395"/>
        <end position="408"/>
    </location>
</feature>
<dbReference type="InterPro" id="IPR053180">
    <property type="entry name" value="Ca-binding_acidic-repeat"/>
</dbReference>
<evidence type="ECO:0000256" key="2">
    <source>
        <dbReference type="ARBA" id="ARBA00022525"/>
    </source>
</evidence>
<dbReference type="InterPro" id="IPR059100">
    <property type="entry name" value="TSP3_bac"/>
</dbReference>
<sequence length="408" mass="44119">MVPIRLIVIVSLLVLPVMASATVAFSPAAVTSSASFDSGVHLSDEELASEVTETPVGPESGIYVTPTTDAVDRPPLKSEPVWSDSDGDGLDDRLESSVGTDAFTTDTDGDGLDDWDEVVRYPTDPLNPDTDGDGFSDSIEYRLGLSPTISDVTDSPDTDGDGLSDSVERRIGTDPTVQDTDGDNLGDGVEVYGSPQQFPDANPLRKDLYFEVDAYYTATINWTALNNTAAFFASAPVENPDGSTGFAVHFVVDETDLTALRVANVSHPDRVVADFDRAGRGYQYIFVAESVFIEDRQVRASANMGRIAIDGPDQTDRLYVHEIGHLLGVHGSDSPGVDSHALSIAEYPSIMSYEYLNSNHPIQMAAGTESAESNDDWDDIRRRFTRWVDTSELDPPGHRGQEIADDGR</sequence>
<feature type="compositionally biased region" description="Low complexity" evidence="5">
    <location>
        <begin position="96"/>
        <end position="106"/>
    </location>
</feature>
<feature type="region of interest" description="Disordered" evidence="5">
    <location>
        <begin position="388"/>
        <end position="408"/>
    </location>
</feature>
<evidence type="ECO:0000256" key="3">
    <source>
        <dbReference type="ARBA" id="ARBA00022729"/>
    </source>
</evidence>
<dbReference type="GO" id="GO:0005509">
    <property type="term" value="F:calcium ion binding"/>
    <property type="evidence" value="ECO:0007669"/>
    <property type="project" value="InterPro"/>
</dbReference>
<dbReference type="Pfam" id="PF18884">
    <property type="entry name" value="TSP3_bac"/>
    <property type="match status" value="4"/>
</dbReference>
<dbReference type="Gene3D" id="4.10.1080.10">
    <property type="entry name" value="TSP type-3 repeat"/>
    <property type="match status" value="1"/>
</dbReference>
<evidence type="ECO:0000256" key="5">
    <source>
        <dbReference type="SAM" id="MobiDB-lite"/>
    </source>
</evidence>
<comment type="caution">
    <text evidence="6">The sequence shown here is derived from an EMBL/GenBank/DDBJ whole genome shotgun (WGS) entry which is preliminary data.</text>
</comment>
<proteinExistence type="predicted"/>
<keyword evidence="3" id="KW-0732">Signal</keyword>
<evidence type="ECO:0000313" key="7">
    <source>
        <dbReference type="Proteomes" id="UP000443423"/>
    </source>
</evidence>
<evidence type="ECO:0000313" key="6">
    <source>
        <dbReference type="EMBL" id="MRW96993.1"/>
    </source>
</evidence>
<accession>A0A6A8G9M9</accession>
<dbReference type="Proteomes" id="UP000443423">
    <property type="component" value="Unassembled WGS sequence"/>
</dbReference>
<dbReference type="OrthoDB" id="291824at2157"/>
<feature type="region of interest" description="Disordered" evidence="5">
    <location>
        <begin position="146"/>
        <end position="188"/>
    </location>
</feature>
<dbReference type="EMBL" id="WKJQ01000001">
    <property type="protein sequence ID" value="MRW96993.1"/>
    <property type="molecule type" value="Genomic_DNA"/>
</dbReference>
<evidence type="ECO:0000256" key="1">
    <source>
        <dbReference type="ARBA" id="ARBA00004613"/>
    </source>
</evidence>
<feature type="region of interest" description="Disordered" evidence="5">
    <location>
        <begin position="47"/>
        <end position="114"/>
    </location>
</feature>
<evidence type="ECO:0008006" key="8">
    <source>
        <dbReference type="Google" id="ProtNLM"/>
    </source>
</evidence>